<feature type="region of interest" description="Disordered" evidence="1">
    <location>
        <begin position="78"/>
        <end position="140"/>
    </location>
</feature>
<reference evidence="3" key="1">
    <citation type="submission" date="2014-12" db="EMBL/GenBank/DDBJ databases">
        <title>Genome Sequence of Valsa Canker Pathogens Uncovers a Specific Adaption of Colonization on Woody Bark.</title>
        <authorList>
            <person name="Yin Z."/>
            <person name="Liu H."/>
            <person name="Gao X."/>
            <person name="Li Z."/>
            <person name="Song N."/>
            <person name="Ke X."/>
            <person name="Dai Q."/>
            <person name="Wu Y."/>
            <person name="Sun Y."/>
            <person name="Xu J.-R."/>
            <person name="Kang Z.K."/>
            <person name="Wang L."/>
            <person name="Huang L."/>
        </authorList>
    </citation>
    <scope>NUCLEOTIDE SEQUENCE [LARGE SCALE GENOMIC DNA]</scope>
    <source>
        <strain evidence="3">SXYL134</strain>
    </source>
</reference>
<name>A0A194V476_CYTMA</name>
<sequence>MTDLSYVLDVPATPAVVEWIDTDGQTRYLQDSPQPHNQISFDLYLDTLSNTSFFKLRGSVCTEIDKLIQEYRPKPLYSAQAGPSGTRQQDDTSRAVSVVPPYAEQSSPPTTGPSSGGNPKKRPRYSSDADTAGTDYNVEREHAVLRRQVAEMFSGLGKRMDAMNEGMQGTKQELLAPSFPTTTTNNPADSSTDSEPASPIATSVPAPRTHSLPAIINLADFSSDPASPGPASSVAILEPLLSPDEIDSSDSL</sequence>
<proteinExistence type="predicted"/>
<evidence type="ECO:0000256" key="1">
    <source>
        <dbReference type="SAM" id="MobiDB-lite"/>
    </source>
</evidence>
<dbReference type="EMBL" id="KN714717">
    <property type="protein sequence ID" value="KUI58714.1"/>
    <property type="molecule type" value="Genomic_DNA"/>
</dbReference>
<dbReference type="OrthoDB" id="47007at2759"/>
<dbReference type="Proteomes" id="UP000078576">
    <property type="component" value="Unassembled WGS sequence"/>
</dbReference>
<accession>A0A194V476</accession>
<organism evidence="2 3">
    <name type="scientific">Cytospora mali</name>
    <name type="common">Apple Valsa canker fungus</name>
    <name type="synonym">Valsa mali</name>
    <dbReference type="NCBI Taxonomy" id="578113"/>
    <lineage>
        <taxon>Eukaryota</taxon>
        <taxon>Fungi</taxon>
        <taxon>Dikarya</taxon>
        <taxon>Ascomycota</taxon>
        <taxon>Pezizomycotina</taxon>
        <taxon>Sordariomycetes</taxon>
        <taxon>Sordariomycetidae</taxon>
        <taxon>Diaporthales</taxon>
        <taxon>Cytosporaceae</taxon>
        <taxon>Cytospora</taxon>
    </lineage>
</organism>
<feature type="region of interest" description="Disordered" evidence="1">
    <location>
        <begin position="174"/>
        <end position="208"/>
    </location>
</feature>
<gene>
    <name evidence="2" type="ORF">VP1G_11101</name>
</gene>
<evidence type="ECO:0000313" key="3">
    <source>
        <dbReference type="Proteomes" id="UP000078576"/>
    </source>
</evidence>
<feature type="compositionally biased region" description="Polar residues" evidence="1">
    <location>
        <begin position="179"/>
        <end position="195"/>
    </location>
</feature>
<feature type="compositionally biased region" description="Low complexity" evidence="1">
    <location>
        <begin position="106"/>
        <end position="117"/>
    </location>
</feature>
<dbReference type="AlphaFoldDB" id="A0A194V476"/>
<feature type="region of interest" description="Disordered" evidence="1">
    <location>
        <begin position="220"/>
        <end position="252"/>
    </location>
</feature>
<keyword evidence="3" id="KW-1185">Reference proteome</keyword>
<protein>
    <submittedName>
        <fullName evidence="2">Uncharacterized protein</fullName>
    </submittedName>
</protein>
<dbReference type="STRING" id="694573.A0A194V476"/>
<evidence type="ECO:0000313" key="2">
    <source>
        <dbReference type="EMBL" id="KUI58714.1"/>
    </source>
</evidence>
<feature type="compositionally biased region" description="Low complexity" evidence="1">
    <location>
        <begin position="222"/>
        <end position="235"/>
    </location>
</feature>